<evidence type="ECO:0008006" key="3">
    <source>
        <dbReference type="Google" id="ProtNLM"/>
    </source>
</evidence>
<evidence type="ECO:0000313" key="1">
    <source>
        <dbReference type="EMBL" id="MBB6452734.1"/>
    </source>
</evidence>
<reference evidence="1 2" key="1">
    <citation type="submission" date="2020-08" db="EMBL/GenBank/DDBJ databases">
        <title>Genomic Encyclopedia of Type Strains, Phase IV (KMG-IV): sequencing the most valuable type-strain genomes for metagenomic binning, comparative biology and taxonomic classification.</title>
        <authorList>
            <person name="Goeker M."/>
        </authorList>
    </citation>
    <scope>NUCLEOTIDE SEQUENCE [LARGE SCALE GENOMIC DNA]</scope>
    <source>
        <strain evidence="1 2">DSM 19612</strain>
    </source>
</reference>
<sequence>MNLKTYLTQLDVTALAIDELDELIKQMFDQIGVPDPELRDKLIYKTFAKLIKGDYLSPDQMKSILEVSIDGEHLFLHIGKTNHDSVFTRSFSALVAALVLNKDRIVGFLSDQMVLLTLHSSLRYLVDEKDTRGYVPTKGWAHSIAHGADLLASVIQHPLYKMEESHKCLQAITSCLWKDTTYIDDEDERLIVAIEALLKKGVEEDFINTWLVQLSDDLSSYLSTHGFSLQFFRKKYTVMTFLKTLYFRLLFKKRGSAIKDCIEQIMINCYQKL</sequence>
<protein>
    <recommendedName>
        <fullName evidence="3">DUF2785 domain-containing protein</fullName>
    </recommendedName>
</protein>
<dbReference type="Pfam" id="PF10978">
    <property type="entry name" value="DUF2785"/>
    <property type="match status" value="1"/>
</dbReference>
<dbReference type="EMBL" id="JACHGH010000003">
    <property type="protein sequence ID" value="MBB6452734.1"/>
    <property type="molecule type" value="Genomic_DNA"/>
</dbReference>
<dbReference type="RefSeq" id="WP_174495292.1">
    <property type="nucleotide sequence ID" value="NZ_CADDWK010000003.1"/>
</dbReference>
<organism evidence="1 2">
    <name type="scientific">Salirhabdus euzebyi</name>
    <dbReference type="NCBI Taxonomy" id="394506"/>
    <lineage>
        <taxon>Bacteria</taxon>
        <taxon>Bacillati</taxon>
        <taxon>Bacillota</taxon>
        <taxon>Bacilli</taxon>
        <taxon>Bacillales</taxon>
        <taxon>Bacillaceae</taxon>
        <taxon>Salirhabdus</taxon>
    </lineage>
</organism>
<name>A0A841PXH2_9BACI</name>
<evidence type="ECO:0000313" key="2">
    <source>
        <dbReference type="Proteomes" id="UP000581688"/>
    </source>
</evidence>
<comment type="caution">
    <text evidence="1">The sequence shown here is derived from an EMBL/GenBank/DDBJ whole genome shotgun (WGS) entry which is preliminary data.</text>
</comment>
<dbReference type="InterPro" id="IPR021247">
    <property type="entry name" value="DUF2785"/>
</dbReference>
<keyword evidence="2" id="KW-1185">Reference proteome</keyword>
<accession>A0A841PXH2</accession>
<proteinExistence type="predicted"/>
<dbReference type="AlphaFoldDB" id="A0A841PXH2"/>
<gene>
    <name evidence="1" type="ORF">HNQ94_001180</name>
</gene>
<dbReference type="Proteomes" id="UP000581688">
    <property type="component" value="Unassembled WGS sequence"/>
</dbReference>